<dbReference type="InterPro" id="IPR029071">
    <property type="entry name" value="Ubiquitin-like_domsf"/>
</dbReference>
<dbReference type="Pfam" id="PF02196">
    <property type="entry name" value="RBD"/>
    <property type="match status" value="1"/>
</dbReference>
<feature type="compositionally biased region" description="Low complexity" evidence="4">
    <location>
        <begin position="164"/>
        <end position="179"/>
    </location>
</feature>
<feature type="binding site" evidence="3">
    <location>
        <position position="273"/>
    </location>
    <ligand>
        <name>ATP</name>
        <dbReference type="ChEBI" id="CHEBI:30616"/>
    </ligand>
</feature>
<dbReference type="SMART" id="SM00109">
    <property type="entry name" value="C1"/>
    <property type="match status" value="1"/>
</dbReference>
<gene>
    <name evidence="6" type="ORF">BLA29_007146</name>
</gene>
<evidence type="ECO:0000313" key="6">
    <source>
        <dbReference type="EMBL" id="OTF69980.1"/>
    </source>
</evidence>
<keyword evidence="3" id="KW-0067">ATP-binding</keyword>
<proteinExistence type="predicted"/>
<dbReference type="AlphaFoldDB" id="A0A1Y3ANG5"/>
<keyword evidence="2" id="KW-0862">Zinc</keyword>
<keyword evidence="1" id="KW-0479">Metal-binding</keyword>
<dbReference type="GO" id="GO:0005524">
    <property type="term" value="F:ATP binding"/>
    <property type="evidence" value="ECO:0007669"/>
    <property type="project" value="UniProtKB-UniRule"/>
</dbReference>
<dbReference type="CDD" id="cd20811">
    <property type="entry name" value="C1_Raf"/>
    <property type="match status" value="1"/>
</dbReference>
<dbReference type="GO" id="GO:0007165">
    <property type="term" value="P:signal transduction"/>
    <property type="evidence" value="ECO:0007669"/>
    <property type="project" value="InterPro"/>
</dbReference>
<evidence type="ECO:0000256" key="1">
    <source>
        <dbReference type="ARBA" id="ARBA00022723"/>
    </source>
</evidence>
<evidence type="ECO:0000256" key="2">
    <source>
        <dbReference type="ARBA" id="ARBA00022833"/>
    </source>
</evidence>
<dbReference type="Gene3D" id="3.10.20.90">
    <property type="entry name" value="Phosphatidylinositol 3-kinase Catalytic Subunit, Chain A, domain 1"/>
    <property type="match status" value="1"/>
</dbReference>
<feature type="region of interest" description="Disordered" evidence="4">
    <location>
        <begin position="204"/>
        <end position="227"/>
    </location>
</feature>
<dbReference type="PROSITE" id="PS50081">
    <property type="entry name" value="ZF_DAG_PE_2"/>
    <property type="match status" value="1"/>
</dbReference>
<dbReference type="Gene3D" id="3.30.200.20">
    <property type="entry name" value="Phosphorylase Kinase, domain 1"/>
    <property type="match status" value="1"/>
</dbReference>
<sequence>MTKTSTQQSYDTTNSLLPNKMLLNVYMPNQQRTIVEINHNQNNPNGGLQQQTIRDALMRAMKKRRLTTDVCYVKPIDWDIEVSRLVSRNIEVRIISHETRREFFPLANCDLCRKLLFHGHRCQACGIRYHLRCEQLISPICRAGQHSIHKMGRPHHLKNRDDLNGNNDGSGNNTGSGNNKQDIKRTNSEPDRINIINTDQTTTTLEQNNHNNNDLISNNRPRSADEKLHIDSNRESIRDWEIPQSEIIVRECIGSGSYGTVFRGHWHGPVALKKLKVAEPTQAQLLVFSSH</sequence>
<dbReference type="InterPro" id="IPR011009">
    <property type="entry name" value="Kinase-like_dom_sf"/>
</dbReference>
<name>A0A1Y3ANG5_EURMA</name>
<dbReference type="OrthoDB" id="774951at2759"/>
<protein>
    <recommendedName>
        <fullName evidence="5">Phorbol-ester/DAG-type domain-containing protein</fullName>
    </recommendedName>
</protein>
<reference evidence="6 7" key="1">
    <citation type="submission" date="2017-03" db="EMBL/GenBank/DDBJ databases">
        <title>Genome Survey of Euroglyphus maynei.</title>
        <authorList>
            <person name="Arlian L.G."/>
            <person name="Morgan M.S."/>
            <person name="Rider S.D."/>
        </authorList>
    </citation>
    <scope>NUCLEOTIDE SEQUENCE [LARGE SCALE GENOMIC DNA]</scope>
    <source>
        <strain evidence="6">Arlian Lab</strain>
        <tissue evidence="6">Whole body</tissue>
    </source>
</reference>
<evidence type="ECO:0000259" key="5">
    <source>
        <dbReference type="PROSITE" id="PS50081"/>
    </source>
</evidence>
<dbReference type="SUPFAM" id="SSF54236">
    <property type="entry name" value="Ubiquitin-like"/>
    <property type="match status" value="1"/>
</dbReference>
<evidence type="ECO:0000256" key="3">
    <source>
        <dbReference type="PROSITE-ProRule" id="PRU10141"/>
    </source>
</evidence>
<dbReference type="PROSITE" id="PS00107">
    <property type="entry name" value="PROTEIN_KINASE_ATP"/>
    <property type="match status" value="1"/>
</dbReference>
<accession>A0A1Y3ANG5</accession>
<dbReference type="InterPro" id="IPR002219">
    <property type="entry name" value="PKC_DAG/PE"/>
</dbReference>
<evidence type="ECO:0000313" key="7">
    <source>
        <dbReference type="Proteomes" id="UP000194236"/>
    </source>
</evidence>
<dbReference type="EMBL" id="MUJZ01067889">
    <property type="protein sequence ID" value="OTF69980.1"/>
    <property type="molecule type" value="Genomic_DNA"/>
</dbReference>
<dbReference type="SUPFAM" id="SSF57889">
    <property type="entry name" value="Cysteine-rich domain"/>
    <property type="match status" value="1"/>
</dbReference>
<dbReference type="InterPro" id="IPR003116">
    <property type="entry name" value="RBD_dom"/>
</dbReference>
<dbReference type="Pfam" id="PF00130">
    <property type="entry name" value="C1_1"/>
    <property type="match status" value="1"/>
</dbReference>
<dbReference type="GO" id="GO:0046872">
    <property type="term" value="F:metal ion binding"/>
    <property type="evidence" value="ECO:0007669"/>
    <property type="project" value="UniProtKB-KW"/>
</dbReference>
<feature type="region of interest" description="Disordered" evidence="4">
    <location>
        <begin position="152"/>
        <end position="191"/>
    </location>
</feature>
<dbReference type="Gene3D" id="3.30.60.20">
    <property type="match status" value="1"/>
</dbReference>
<feature type="domain" description="Phorbol-ester/DAG-type" evidence="5">
    <location>
        <begin position="96"/>
        <end position="141"/>
    </location>
</feature>
<keyword evidence="7" id="KW-1185">Reference proteome</keyword>
<dbReference type="InterPro" id="IPR046349">
    <property type="entry name" value="C1-like_sf"/>
</dbReference>
<dbReference type="Proteomes" id="UP000194236">
    <property type="component" value="Unassembled WGS sequence"/>
</dbReference>
<feature type="compositionally biased region" description="Basic and acidic residues" evidence="4">
    <location>
        <begin position="181"/>
        <end position="191"/>
    </location>
</feature>
<dbReference type="InterPro" id="IPR017441">
    <property type="entry name" value="Protein_kinase_ATP_BS"/>
</dbReference>
<evidence type="ECO:0000256" key="4">
    <source>
        <dbReference type="SAM" id="MobiDB-lite"/>
    </source>
</evidence>
<organism evidence="6 7">
    <name type="scientific">Euroglyphus maynei</name>
    <name type="common">Mayne's house dust mite</name>
    <dbReference type="NCBI Taxonomy" id="6958"/>
    <lineage>
        <taxon>Eukaryota</taxon>
        <taxon>Metazoa</taxon>
        <taxon>Ecdysozoa</taxon>
        <taxon>Arthropoda</taxon>
        <taxon>Chelicerata</taxon>
        <taxon>Arachnida</taxon>
        <taxon>Acari</taxon>
        <taxon>Acariformes</taxon>
        <taxon>Sarcoptiformes</taxon>
        <taxon>Astigmata</taxon>
        <taxon>Psoroptidia</taxon>
        <taxon>Analgoidea</taxon>
        <taxon>Pyroglyphidae</taxon>
        <taxon>Pyroglyphinae</taxon>
        <taxon>Euroglyphus</taxon>
    </lineage>
</organism>
<feature type="compositionally biased region" description="Low complexity" evidence="4">
    <location>
        <begin position="204"/>
        <end position="219"/>
    </location>
</feature>
<keyword evidence="3" id="KW-0547">Nucleotide-binding</keyword>
<comment type="caution">
    <text evidence="6">The sequence shown here is derived from an EMBL/GenBank/DDBJ whole genome shotgun (WGS) entry which is preliminary data.</text>
</comment>
<dbReference type="SUPFAM" id="SSF56112">
    <property type="entry name" value="Protein kinase-like (PK-like)"/>
    <property type="match status" value="1"/>
</dbReference>